<reference evidence="12" key="1">
    <citation type="submission" date="2020-03" db="EMBL/GenBank/DDBJ databases">
        <authorList>
            <person name="Weist P."/>
        </authorList>
    </citation>
    <scope>NUCLEOTIDE SEQUENCE</scope>
</reference>
<evidence type="ECO:0000313" key="13">
    <source>
        <dbReference type="Proteomes" id="UP001153269"/>
    </source>
</evidence>
<dbReference type="Pfam" id="PF15141">
    <property type="entry name" value="UQCC3"/>
    <property type="match status" value="1"/>
</dbReference>
<evidence type="ECO:0000256" key="6">
    <source>
        <dbReference type="ARBA" id="ARBA00022792"/>
    </source>
</evidence>
<evidence type="ECO:0000256" key="11">
    <source>
        <dbReference type="SAM" id="Phobius"/>
    </source>
</evidence>
<evidence type="ECO:0000256" key="7">
    <source>
        <dbReference type="ARBA" id="ARBA00022989"/>
    </source>
</evidence>
<keyword evidence="5 11" id="KW-0812">Transmembrane</keyword>
<comment type="subcellular location">
    <subcellularLocation>
        <location evidence="2">Mitochondrion inner membrane</location>
        <topology evidence="2">Single-pass membrane protein</topology>
    </subcellularLocation>
</comment>
<gene>
    <name evidence="12" type="ORF">PLEPLA_LOCUS2982</name>
</gene>
<keyword evidence="7 11" id="KW-1133">Transmembrane helix</keyword>
<comment type="function">
    <text evidence="1">Required for the assembly of the ubiquinol-cytochrome c reductase complex (mitochondrial respiratory chain complex III or cytochrome b-c1 complex), mediating cytochrome b recruitment and probably stabilization within the complex. Thereby, plays an important role in ATP production by mitochondria. Cardiolipin-binding protein, it may also control the cardiolipin composition of mitochondria membranes and their morphology.</text>
</comment>
<proteinExistence type="inferred from homology"/>
<dbReference type="GO" id="GO:0005743">
    <property type="term" value="C:mitochondrial inner membrane"/>
    <property type="evidence" value="ECO:0007669"/>
    <property type="project" value="UniProtKB-SubCell"/>
</dbReference>
<comment type="caution">
    <text evidence="12">The sequence shown here is derived from an EMBL/GenBank/DDBJ whole genome shotgun (WGS) entry which is preliminary data.</text>
</comment>
<evidence type="ECO:0000256" key="10">
    <source>
        <dbReference type="ARBA" id="ARBA00023310"/>
    </source>
</evidence>
<feature type="transmembrane region" description="Helical" evidence="11">
    <location>
        <begin position="6"/>
        <end position="27"/>
    </location>
</feature>
<name>A0A9N7TLU6_PLEPL</name>
<evidence type="ECO:0000256" key="3">
    <source>
        <dbReference type="ARBA" id="ARBA00006970"/>
    </source>
</evidence>
<evidence type="ECO:0000256" key="9">
    <source>
        <dbReference type="ARBA" id="ARBA00023136"/>
    </source>
</evidence>
<evidence type="ECO:0000313" key="12">
    <source>
        <dbReference type="EMBL" id="CAB1415266.1"/>
    </source>
</evidence>
<evidence type="ECO:0000256" key="5">
    <source>
        <dbReference type="ARBA" id="ARBA00022692"/>
    </source>
</evidence>
<keyword evidence="9 11" id="KW-0472">Membrane</keyword>
<comment type="similarity">
    <text evidence="3">Belongs to the UQCC3 family.</text>
</comment>
<keyword evidence="13" id="KW-1185">Reference proteome</keyword>
<sequence>MSGVRTILSSIAMVTFLGVGFGAWSVIAPGEERRKELLKNLPESNPVRMEETRRRNALVMQALKEAAETNDNIAREMPATWK</sequence>
<dbReference type="GO" id="GO:0034551">
    <property type="term" value="P:mitochondrial respiratory chain complex III assembly"/>
    <property type="evidence" value="ECO:0007669"/>
    <property type="project" value="InterPro"/>
</dbReference>
<dbReference type="Proteomes" id="UP001153269">
    <property type="component" value="Unassembled WGS sequence"/>
</dbReference>
<keyword evidence="6" id="KW-0999">Mitochondrion inner membrane</keyword>
<dbReference type="GO" id="GO:0006754">
    <property type="term" value="P:ATP biosynthetic process"/>
    <property type="evidence" value="ECO:0007669"/>
    <property type="project" value="UniProtKB-KW"/>
</dbReference>
<organism evidence="12 13">
    <name type="scientific">Pleuronectes platessa</name>
    <name type="common">European plaice</name>
    <dbReference type="NCBI Taxonomy" id="8262"/>
    <lineage>
        <taxon>Eukaryota</taxon>
        <taxon>Metazoa</taxon>
        <taxon>Chordata</taxon>
        <taxon>Craniata</taxon>
        <taxon>Vertebrata</taxon>
        <taxon>Euteleostomi</taxon>
        <taxon>Actinopterygii</taxon>
        <taxon>Neopterygii</taxon>
        <taxon>Teleostei</taxon>
        <taxon>Neoteleostei</taxon>
        <taxon>Acanthomorphata</taxon>
        <taxon>Carangaria</taxon>
        <taxon>Pleuronectiformes</taxon>
        <taxon>Pleuronectoidei</taxon>
        <taxon>Pleuronectidae</taxon>
        <taxon>Pleuronectes</taxon>
    </lineage>
</organism>
<evidence type="ECO:0000256" key="1">
    <source>
        <dbReference type="ARBA" id="ARBA00002879"/>
    </source>
</evidence>
<dbReference type="PANTHER" id="PTHR36465">
    <property type="entry name" value="UBIQUINOL-CYTOCHROME-C REDUCTASE COMPLEX ASSEMBLY FACTOR 3"/>
    <property type="match status" value="1"/>
</dbReference>
<dbReference type="EMBL" id="CADEAL010000147">
    <property type="protein sequence ID" value="CAB1415266.1"/>
    <property type="molecule type" value="Genomic_DNA"/>
</dbReference>
<keyword evidence="10" id="KW-0066">ATP synthesis</keyword>
<dbReference type="AlphaFoldDB" id="A0A9N7TLU6"/>
<evidence type="ECO:0000256" key="4">
    <source>
        <dbReference type="ARBA" id="ARBA00016475"/>
    </source>
</evidence>
<dbReference type="InterPro" id="IPR027896">
    <property type="entry name" value="UQCC3"/>
</dbReference>
<evidence type="ECO:0000256" key="8">
    <source>
        <dbReference type="ARBA" id="ARBA00023128"/>
    </source>
</evidence>
<dbReference type="PANTHER" id="PTHR36465:SF1">
    <property type="entry name" value="UBIQUINOL-CYTOCHROME-C REDUCTASE COMPLEX ASSEMBLY FACTOR 3"/>
    <property type="match status" value="1"/>
</dbReference>
<protein>
    <recommendedName>
        <fullName evidence="4">Ubiquinol-cytochrome-c reductase complex assembly factor 3</fullName>
    </recommendedName>
</protein>
<evidence type="ECO:0000256" key="2">
    <source>
        <dbReference type="ARBA" id="ARBA00004434"/>
    </source>
</evidence>
<dbReference type="OrthoDB" id="9884264at2759"/>
<keyword evidence="8" id="KW-0496">Mitochondrion</keyword>
<accession>A0A9N7TLU6</accession>